<evidence type="ECO:0000313" key="2">
    <source>
        <dbReference type="EMBL" id="CAF1062093.1"/>
    </source>
</evidence>
<feature type="compositionally biased region" description="Polar residues" evidence="1">
    <location>
        <begin position="11"/>
        <end position="20"/>
    </location>
</feature>
<evidence type="ECO:0000256" key="1">
    <source>
        <dbReference type="SAM" id="MobiDB-lite"/>
    </source>
</evidence>
<sequence>MKRVPIPIASMPSSNNPENNQMMPDLLWISKQQQQHPSTHAHPLKNTIRVNSSGIRQKFDGKQWRTLCQTTDGYDCRNLAFRSLLCQKHFYKVHLSKRPYAKAGSLPIPVLSEASLFALKRPLSHPYKPHHHYHHHHQQIEHHDSMNKNDSTIEQDDNNSIELLDNNDFEIVKQNTNKVFKNDSEPEFTFFSIDCDSPSEVHTNELEQIKVHLSPKLKRIDSLNNDSVTSNESENPSLHISIPKITESTRFGLPTLTRTEEKSLSNELIRQLPPDTSLSIAEQIARRRACEIVMDNYSHQMLPMNIVPEWFYDFLLRNPRLPIHFRSWFSSVNPNIPISDQIIDIKVWELGLVTRSAIPSSSNSTSSSSP</sequence>
<dbReference type="Proteomes" id="UP000663860">
    <property type="component" value="Unassembled WGS sequence"/>
</dbReference>
<organism evidence="2 3">
    <name type="scientific">Adineta steineri</name>
    <dbReference type="NCBI Taxonomy" id="433720"/>
    <lineage>
        <taxon>Eukaryota</taxon>
        <taxon>Metazoa</taxon>
        <taxon>Spiralia</taxon>
        <taxon>Gnathifera</taxon>
        <taxon>Rotifera</taxon>
        <taxon>Eurotatoria</taxon>
        <taxon>Bdelloidea</taxon>
        <taxon>Adinetida</taxon>
        <taxon>Adinetidae</taxon>
        <taxon>Adineta</taxon>
    </lineage>
</organism>
<reference evidence="2" key="1">
    <citation type="submission" date="2021-02" db="EMBL/GenBank/DDBJ databases">
        <authorList>
            <person name="Nowell W R."/>
        </authorList>
    </citation>
    <scope>NUCLEOTIDE SEQUENCE</scope>
</reference>
<accession>A0A814LAK0</accession>
<protein>
    <submittedName>
        <fullName evidence="2">Uncharacterized protein</fullName>
    </submittedName>
</protein>
<feature type="compositionally biased region" description="Basic residues" evidence="1">
    <location>
        <begin position="128"/>
        <end position="137"/>
    </location>
</feature>
<name>A0A814LAK0_9BILA</name>
<evidence type="ECO:0000313" key="3">
    <source>
        <dbReference type="Proteomes" id="UP000663860"/>
    </source>
</evidence>
<feature type="region of interest" description="Disordered" evidence="1">
    <location>
        <begin position="128"/>
        <end position="154"/>
    </location>
</feature>
<comment type="caution">
    <text evidence="2">The sequence shown here is derived from an EMBL/GenBank/DDBJ whole genome shotgun (WGS) entry which is preliminary data.</text>
</comment>
<proteinExistence type="predicted"/>
<feature type="compositionally biased region" description="Basic and acidic residues" evidence="1">
    <location>
        <begin position="138"/>
        <end position="147"/>
    </location>
</feature>
<dbReference type="EMBL" id="CAJNOE010000221">
    <property type="protein sequence ID" value="CAF1062093.1"/>
    <property type="molecule type" value="Genomic_DNA"/>
</dbReference>
<dbReference type="AlphaFoldDB" id="A0A814LAK0"/>
<feature type="region of interest" description="Disordered" evidence="1">
    <location>
        <begin position="1"/>
        <end position="20"/>
    </location>
</feature>
<gene>
    <name evidence="2" type="ORF">IZO911_LOCUS20933</name>
</gene>